<keyword evidence="1" id="KW-0233">DNA recombination</keyword>
<dbReference type="InterPro" id="IPR013762">
    <property type="entry name" value="Integrase-like_cat_sf"/>
</dbReference>
<dbReference type="AlphaFoldDB" id="A0A242MSN6"/>
<dbReference type="GO" id="GO:0015074">
    <property type="term" value="P:DNA integration"/>
    <property type="evidence" value="ECO:0007669"/>
    <property type="project" value="InterPro"/>
</dbReference>
<sequence length="57" mass="6301">MGRLIAAASNLKHQTALAVAYRTGLRASEVAVLKVGDIDSQRMTRWKDYRVNGSTRP</sequence>
<dbReference type="EMBL" id="NBTZ01000067">
    <property type="protein sequence ID" value="OTP74232.1"/>
    <property type="molecule type" value="Genomic_DNA"/>
</dbReference>
<comment type="caution">
    <text evidence="2">The sequence shown here is derived from an EMBL/GenBank/DDBJ whole genome shotgun (WGS) entry which is preliminary data.</text>
</comment>
<dbReference type="GO" id="GO:0003677">
    <property type="term" value="F:DNA binding"/>
    <property type="evidence" value="ECO:0007669"/>
    <property type="project" value="InterPro"/>
</dbReference>
<dbReference type="InterPro" id="IPR011010">
    <property type="entry name" value="DNA_brk_join_enz"/>
</dbReference>
<dbReference type="Gene3D" id="1.10.443.10">
    <property type="entry name" value="Intergrase catalytic core"/>
    <property type="match status" value="1"/>
</dbReference>
<dbReference type="Proteomes" id="UP000195221">
    <property type="component" value="Unassembled WGS sequence"/>
</dbReference>
<evidence type="ECO:0000313" key="2">
    <source>
        <dbReference type="EMBL" id="OTP74232.1"/>
    </source>
</evidence>
<name>A0A242MSN6_CABSO</name>
<accession>A0A242MSN6</accession>
<gene>
    <name evidence="2" type="ORF">PAMC26577_16565</name>
</gene>
<dbReference type="GO" id="GO:0006310">
    <property type="term" value="P:DNA recombination"/>
    <property type="evidence" value="ECO:0007669"/>
    <property type="project" value="UniProtKB-KW"/>
</dbReference>
<protein>
    <submittedName>
        <fullName evidence="2">Integrase/recombinase</fullName>
    </submittedName>
</protein>
<reference evidence="2 3" key="1">
    <citation type="submission" date="2017-03" db="EMBL/GenBank/DDBJ databases">
        <title>Genome analysis of strain PAMC 26577.</title>
        <authorList>
            <person name="Oh H.-M."/>
            <person name="Yang J.-A."/>
        </authorList>
    </citation>
    <scope>NUCLEOTIDE SEQUENCE [LARGE SCALE GENOMIC DNA]</scope>
    <source>
        <strain evidence="2 3">PAMC 26577</strain>
    </source>
</reference>
<evidence type="ECO:0000313" key="3">
    <source>
        <dbReference type="Proteomes" id="UP000195221"/>
    </source>
</evidence>
<proteinExistence type="predicted"/>
<dbReference type="SUPFAM" id="SSF56349">
    <property type="entry name" value="DNA breaking-rejoining enzymes"/>
    <property type="match status" value="1"/>
</dbReference>
<organism evidence="2 3">
    <name type="scientific">Caballeronia sordidicola</name>
    <name type="common">Burkholderia sordidicola</name>
    <dbReference type="NCBI Taxonomy" id="196367"/>
    <lineage>
        <taxon>Bacteria</taxon>
        <taxon>Pseudomonadati</taxon>
        <taxon>Pseudomonadota</taxon>
        <taxon>Betaproteobacteria</taxon>
        <taxon>Burkholderiales</taxon>
        <taxon>Burkholderiaceae</taxon>
        <taxon>Caballeronia</taxon>
    </lineage>
</organism>
<evidence type="ECO:0000256" key="1">
    <source>
        <dbReference type="ARBA" id="ARBA00023172"/>
    </source>
</evidence>